<dbReference type="RefSeq" id="WP_037974177.1">
    <property type="nucleotide sequence ID" value="NZ_JMKI01000004.1"/>
</dbReference>
<feature type="region of interest" description="Disordered" evidence="1">
    <location>
        <begin position="72"/>
        <end position="92"/>
    </location>
</feature>
<dbReference type="STRING" id="2754.EH55_08495"/>
<dbReference type="Proteomes" id="UP000027665">
    <property type="component" value="Unassembled WGS sequence"/>
</dbReference>
<protein>
    <submittedName>
        <fullName evidence="2">Uncharacterized protein</fullName>
    </submittedName>
</protein>
<proteinExistence type="predicted"/>
<dbReference type="AlphaFoldDB" id="A0A073ISK7"/>
<reference evidence="2 3" key="1">
    <citation type="submission" date="2014-04" db="EMBL/GenBank/DDBJ databases">
        <title>Draft Genome Sequence of Synergistes jonesii.</title>
        <authorList>
            <person name="Coil D.A."/>
            <person name="Eisen J.A."/>
            <person name="Holland-Moritz H.E."/>
        </authorList>
    </citation>
    <scope>NUCLEOTIDE SEQUENCE [LARGE SCALE GENOMIC DNA]</scope>
    <source>
        <strain evidence="2 3">78-1</strain>
    </source>
</reference>
<evidence type="ECO:0000313" key="3">
    <source>
        <dbReference type="Proteomes" id="UP000027665"/>
    </source>
</evidence>
<name>A0A073ISK7_9BACT</name>
<accession>A0A073ISK7</accession>
<sequence>MAERGEENAAEMIFPSVTAKGDELKLYAVTCLPPEEKMSKEEKEDPWSARQRAIVRAREAGEAAARRGFFQQEEGQGLSRYRDKSLGLLHRR</sequence>
<gene>
    <name evidence="2" type="ORF">EH55_08495</name>
</gene>
<evidence type="ECO:0000256" key="1">
    <source>
        <dbReference type="SAM" id="MobiDB-lite"/>
    </source>
</evidence>
<evidence type="ECO:0000313" key="2">
    <source>
        <dbReference type="EMBL" id="KEJ93333.1"/>
    </source>
</evidence>
<comment type="caution">
    <text evidence="2">The sequence shown here is derived from an EMBL/GenBank/DDBJ whole genome shotgun (WGS) entry which is preliminary data.</text>
</comment>
<organism evidence="2 3">
    <name type="scientific">Synergistes jonesii</name>
    <dbReference type="NCBI Taxonomy" id="2754"/>
    <lineage>
        <taxon>Bacteria</taxon>
        <taxon>Thermotogati</taxon>
        <taxon>Synergistota</taxon>
        <taxon>Synergistia</taxon>
        <taxon>Synergistales</taxon>
        <taxon>Synergistaceae</taxon>
        <taxon>Synergistes</taxon>
    </lineage>
</organism>
<dbReference type="GeneID" id="90984899"/>
<dbReference type="EMBL" id="JMKI01000004">
    <property type="protein sequence ID" value="KEJ93333.1"/>
    <property type="molecule type" value="Genomic_DNA"/>
</dbReference>
<keyword evidence="3" id="KW-1185">Reference proteome</keyword>